<evidence type="ECO:0000313" key="8">
    <source>
        <dbReference type="EMBL" id="CAD7266449.1"/>
    </source>
</evidence>
<name>A0A7R9G5N3_TIMSH</name>
<dbReference type="AlphaFoldDB" id="A0A7R9G5N3"/>
<dbReference type="PANTHER" id="PTHR10851">
    <property type="entry name" value="PYRIDOXINE-5-PHOSPHATE OXIDASE"/>
    <property type="match status" value="1"/>
</dbReference>
<evidence type="ECO:0000256" key="6">
    <source>
        <dbReference type="ARBA" id="ARBA00022643"/>
    </source>
</evidence>
<protein>
    <recommendedName>
        <fullName evidence="4">pyridoxal 5'-phosphate synthase</fullName>
        <ecNumber evidence="4">1.4.3.5</ecNumber>
    </recommendedName>
</protein>
<proteinExistence type="predicted"/>
<dbReference type="Gene3D" id="2.30.110.10">
    <property type="entry name" value="Electron Transport, Fmn-binding Protein, Chain A"/>
    <property type="match status" value="2"/>
</dbReference>
<comment type="pathway">
    <text evidence="2">Cofactor metabolism; pyridoxal 5'-phosphate salvage; pyridoxal 5'-phosphate from pyridoxamine 5'-phosphate: step 1/1.</text>
</comment>
<dbReference type="PANTHER" id="PTHR10851:SF4">
    <property type="entry name" value="PYRIDOXAL 5'-PHOSPHATE SYNTHASE"/>
    <property type="match status" value="1"/>
</dbReference>
<dbReference type="GO" id="GO:0004733">
    <property type="term" value="F:pyridoxamine phosphate oxidase activity"/>
    <property type="evidence" value="ECO:0007669"/>
    <property type="project" value="UniProtKB-EC"/>
</dbReference>
<evidence type="ECO:0000256" key="7">
    <source>
        <dbReference type="ARBA" id="ARBA00023002"/>
    </source>
</evidence>
<dbReference type="EC" id="1.4.3.5" evidence="4"/>
<dbReference type="UniPathway" id="UPA01068">
    <property type="reaction ID" value="UER00304"/>
</dbReference>
<comment type="cofactor">
    <cofactor evidence="1">
        <name>FMN</name>
        <dbReference type="ChEBI" id="CHEBI:58210"/>
    </cofactor>
</comment>
<evidence type="ECO:0000256" key="5">
    <source>
        <dbReference type="ARBA" id="ARBA00022630"/>
    </source>
</evidence>
<keyword evidence="7" id="KW-0560">Oxidoreductase</keyword>
<keyword evidence="5" id="KW-0285">Flavoprotein</keyword>
<dbReference type="GO" id="GO:0010181">
    <property type="term" value="F:FMN binding"/>
    <property type="evidence" value="ECO:0007669"/>
    <property type="project" value="InterPro"/>
</dbReference>
<evidence type="ECO:0000256" key="2">
    <source>
        <dbReference type="ARBA" id="ARBA00004738"/>
    </source>
</evidence>
<evidence type="ECO:0000256" key="3">
    <source>
        <dbReference type="ARBA" id="ARBA00005037"/>
    </source>
</evidence>
<reference evidence="8" key="1">
    <citation type="submission" date="2020-11" db="EMBL/GenBank/DDBJ databases">
        <authorList>
            <person name="Tran Van P."/>
        </authorList>
    </citation>
    <scope>NUCLEOTIDE SEQUENCE</scope>
</reference>
<accession>A0A7R9G5N3</accession>
<dbReference type="GO" id="GO:0008615">
    <property type="term" value="P:pyridoxine biosynthetic process"/>
    <property type="evidence" value="ECO:0007669"/>
    <property type="project" value="InterPro"/>
</dbReference>
<dbReference type="InterPro" id="IPR000659">
    <property type="entry name" value="Pyridox_Oxase"/>
</dbReference>
<dbReference type="SUPFAM" id="SSF50475">
    <property type="entry name" value="FMN-binding split barrel"/>
    <property type="match status" value="1"/>
</dbReference>
<evidence type="ECO:0000256" key="4">
    <source>
        <dbReference type="ARBA" id="ARBA00012801"/>
    </source>
</evidence>
<gene>
    <name evidence="8" type="ORF">TSIB3V08_LOCUS10468</name>
</gene>
<keyword evidence="6" id="KW-0288">FMN</keyword>
<evidence type="ECO:0000256" key="1">
    <source>
        <dbReference type="ARBA" id="ARBA00001917"/>
    </source>
</evidence>
<organism evidence="8">
    <name type="scientific">Timema shepardi</name>
    <name type="common">Walking stick</name>
    <dbReference type="NCBI Taxonomy" id="629360"/>
    <lineage>
        <taxon>Eukaryota</taxon>
        <taxon>Metazoa</taxon>
        <taxon>Ecdysozoa</taxon>
        <taxon>Arthropoda</taxon>
        <taxon>Hexapoda</taxon>
        <taxon>Insecta</taxon>
        <taxon>Pterygota</taxon>
        <taxon>Neoptera</taxon>
        <taxon>Polyneoptera</taxon>
        <taxon>Phasmatodea</taxon>
        <taxon>Timematodea</taxon>
        <taxon>Timematoidea</taxon>
        <taxon>Timematidae</taxon>
        <taxon>Timema</taxon>
    </lineage>
</organism>
<dbReference type="InterPro" id="IPR012349">
    <property type="entry name" value="Split_barrel_FMN-bd"/>
</dbReference>
<sequence>MNNLNCEVLEESDLTKIEYESCEPFQLFKEWYRDACNSGIILPSALCLSTMSSEGAIGSRTLLLRRVDDDGFVVMTDSRSRKAKELVRTNGRISELEAKEVEELYNKEPLYCKIRSHICHQGQPINWQTHKDRHDQLLSQVREGKTLPMPDHVGITLTILGLCELGLLIIENVCGDYCLPCPRYQGS</sequence>
<comment type="pathway">
    <text evidence="3">Cofactor metabolism; pyridoxal 5'-phosphate salvage; pyridoxal 5'-phosphate from pyridoxine 5'-phosphate: step 1/1.</text>
</comment>
<dbReference type="EMBL" id="OC006995">
    <property type="protein sequence ID" value="CAD7266449.1"/>
    <property type="molecule type" value="Genomic_DNA"/>
</dbReference>